<protein>
    <submittedName>
        <fullName evidence="1">Uncharacterized protein</fullName>
    </submittedName>
</protein>
<dbReference type="AlphaFoldDB" id="A0A834C9Y8"/>
<comment type="caution">
    <text evidence="1">The sequence shown here is derived from an EMBL/GenBank/DDBJ whole genome shotgun (WGS) entry which is preliminary data.</text>
</comment>
<dbReference type="EMBL" id="WKFB01000353">
    <property type="protein sequence ID" value="KAF6725787.1"/>
    <property type="molecule type" value="Genomic_DNA"/>
</dbReference>
<evidence type="ECO:0000313" key="2">
    <source>
        <dbReference type="Proteomes" id="UP000646548"/>
    </source>
</evidence>
<organism evidence="1 2">
    <name type="scientific">Oryzias melastigma</name>
    <name type="common">Marine medaka</name>
    <dbReference type="NCBI Taxonomy" id="30732"/>
    <lineage>
        <taxon>Eukaryota</taxon>
        <taxon>Metazoa</taxon>
        <taxon>Chordata</taxon>
        <taxon>Craniata</taxon>
        <taxon>Vertebrata</taxon>
        <taxon>Euteleostomi</taxon>
        <taxon>Actinopterygii</taxon>
        <taxon>Neopterygii</taxon>
        <taxon>Teleostei</taxon>
        <taxon>Neoteleostei</taxon>
        <taxon>Acanthomorphata</taxon>
        <taxon>Ovalentaria</taxon>
        <taxon>Atherinomorphae</taxon>
        <taxon>Beloniformes</taxon>
        <taxon>Adrianichthyidae</taxon>
        <taxon>Oryziinae</taxon>
        <taxon>Oryzias</taxon>
    </lineage>
</organism>
<sequence>MCVYGPIVYECLDSVLRSQVHLLRQRRPDRRGAILSPLVGRARSPAARVACESESGAADLCVREWECARLGENACRDGKRSKPIRRDTIEKNATISLAKDSGKKFCLCVRLILKSLKGRTLDMENTKKSSSKGFFFFFVVNSLS</sequence>
<dbReference type="Proteomes" id="UP000646548">
    <property type="component" value="Unassembled WGS sequence"/>
</dbReference>
<proteinExistence type="predicted"/>
<evidence type="ECO:0000313" key="1">
    <source>
        <dbReference type="EMBL" id="KAF6725787.1"/>
    </source>
</evidence>
<gene>
    <name evidence="1" type="ORF">FQA47_017798</name>
</gene>
<accession>A0A834C9Y8</accession>
<name>A0A834C9Y8_ORYME</name>
<reference evidence="1" key="1">
    <citation type="journal article" name="BMC Genomics">
        <title>Long-read sequencing and de novo genome assembly of marine medaka (Oryzias melastigma).</title>
        <authorList>
            <person name="Liang P."/>
            <person name="Saqib H.S.A."/>
            <person name="Ni X."/>
            <person name="Shen Y."/>
        </authorList>
    </citation>
    <scope>NUCLEOTIDE SEQUENCE</scope>
    <source>
        <strain evidence="1">Bigg-433</strain>
    </source>
</reference>